<gene>
    <name evidence="2" type="ORF">H1D41_03755</name>
</gene>
<accession>A0A8J7IDK9</accession>
<dbReference type="EMBL" id="JADCKQ010000002">
    <property type="protein sequence ID" value="MBI1492747.1"/>
    <property type="molecule type" value="Genomic_DNA"/>
</dbReference>
<dbReference type="RefSeq" id="WP_228847647.1">
    <property type="nucleotide sequence ID" value="NZ_JADCKQ010000002.1"/>
</dbReference>
<evidence type="ECO:0000313" key="3">
    <source>
        <dbReference type="Proteomes" id="UP000640583"/>
    </source>
</evidence>
<dbReference type="Proteomes" id="UP000640583">
    <property type="component" value="Unassembled WGS sequence"/>
</dbReference>
<dbReference type="SUPFAM" id="SSF53448">
    <property type="entry name" value="Nucleotide-diphospho-sugar transferases"/>
    <property type="match status" value="1"/>
</dbReference>
<keyword evidence="3" id="KW-1185">Reference proteome</keyword>
<dbReference type="Gene3D" id="3.90.550.10">
    <property type="entry name" value="Spore Coat Polysaccharide Biosynthesis Protein SpsA, Chain A"/>
    <property type="match status" value="1"/>
</dbReference>
<name>A0A8J7IDK9_9RHOB</name>
<organism evidence="2 3">
    <name type="scientific">Halocynthiibacter styelae</name>
    <dbReference type="NCBI Taxonomy" id="2761955"/>
    <lineage>
        <taxon>Bacteria</taxon>
        <taxon>Pseudomonadati</taxon>
        <taxon>Pseudomonadota</taxon>
        <taxon>Alphaproteobacteria</taxon>
        <taxon>Rhodobacterales</taxon>
        <taxon>Paracoccaceae</taxon>
        <taxon>Halocynthiibacter</taxon>
    </lineage>
</organism>
<comment type="caution">
    <text evidence="2">The sequence shown here is derived from an EMBL/GenBank/DDBJ whole genome shotgun (WGS) entry which is preliminary data.</text>
</comment>
<feature type="domain" description="Glycosyltransferase 2-like" evidence="1">
    <location>
        <begin position="11"/>
        <end position="103"/>
    </location>
</feature>
<evidence type="ECO:0000259" key="1">
    <source>
        <dbReference type="Pfam" id="PF00535"/>
    </source>
</evidence>
<dbReference type="AlphaFoldDB" id="A0A8J7IDK9"/>
<dbReference type="InterPro" id="IPR001173">
    <property type="entry name" value="Glyco_trans_2-like"/>
</dbReference>
<dbReference type="CDD" id="cd00761">
    <property type="entry name" value="Glyco_tranf_GTA_type"/>
    <property type="match status" value="1"/>
</dbReference>
<dbReference type="InterPro" id="IPR029044">
    <property type="entry name" value="Nucleotide-diphossugar_trans"/>
</dbReference>
<evidence type="ECO:0000313" key="2">
    <source>
        <dbReference type="EMBL" id="MBI1492747.1"/>
    </source>
</evidence>
<reference evidence="2" key="1">
    <citation type="submission" date="2020-10" db="EMBL/GenBank/DDBJ databases">
        <title>Paenihalocynthiibacter styelae gen. nov., sp. nov., isolated from stalked sea squirt Styela clava.</title>
        <authorList>
            <person name="Kim Y.-O."/>
            <person name="Yoon J.-H."/>
        </authorList>
    </citation>
    <scope>NUCLEOTIDE SEQUENCE</scope>
    <source>
        <strain evidence="2">MYP1-1</strain>
    </source>
</reference>
<proteinExistence type="predicted"/>
<sequence length="248" mass="28548">MLENQVKDVTLVLTSCNRPDDLEKTLTSIASCDLGNVKRIIVVEDSENQEIEGIVSRCLRDVPYLFLQNEQNMGQIYSVDRAYAEVDTDYIYHCEDDWVFPSTLFIARSRVILDKHSNIHAVMVRAPEETPLSHYKLWDKVESGIEYWEFDPKAHRRYGSFSFNPGLRRTSDYLACAPFANIGPEREICLQHKLSGFRLAHLKDGDVRHIGDDSATVKKDEIARKKSRGYLLQSASARIRFLLFRLFG</sequence>
<protein>
    <submittedName>
        <fullName evidence="2">Glycosyltransferase family 2 protein</fullName>
    </submittedName>
</protein>
<dbReference type="Pfam" id="PF00535">
    <property type="entry name" value="Glycos_transf_2"/>
    <property type="match status" value="1"/>
</dbReference>